<dbReference type="EMBL" id="CP124755">
    <property type="protein sequence ID" value="WGZ91390.1"/>
    <property type="molecule type" value="Genomic_DNA"/>
</dbReference>
<keyword evidence="2" id="KW-0472">Membrane</keyword>
<dbReference type="KEGG" id="tdu:QJT80_02700"/>
<evidence type="ECO:0000256" key="1">
    <source>
        <dbReference type="SAM" id="MobiDB-lite"/>
    </source>
</evidence>
<dbReference type="Gene3D" id="3.30.70.1070">
    <property type="entry name" value="Sporulation related repeat"/>
    <property type="match status" value="1"/>
</dbReference>
<dbReference type="PROSITE" id="PS51724">
    <property type="entry name" value="SPOR"/>
    <property type="match status" value="1"/>
</dbReference>
<dbReference type="Proteomes" id="UP001300672">
    <property type="component" value="Chromosome"/>
</dbReference>
<evidence type="ECO:0000259" key="3">
    <source>
        <dbReference type="PROSITE" id="PS51724"/>
    </source>
</evidence>
<reference evidence="4" key="2">
    <citation type="submission" date="2023-04" db="EMBL/GenBank/DDBJ databases">
        <authorList>
            <person name="Beletskiy A.V."/>
            <person name="Mardanov A.V."/>
            <person name="Ravin N.V."/>
        </authorList>
    </citation>
    <scope>NUCLEOTIDE SEQUENCE</scope>
    <source>
        <strain evidence="4">GKL-01</strain>
    </source>
</reference>
<feature type="region of interest" description="Disordered" evidence="1">
    <location>
        <begin position="70"/>
        <end position="105"/>
    </location>
</feature>
<evidence type="ECO:0000313" key="4">
    <source>
        <dbReference type="EMBL" id="WGZ91390.1"/>
    </source>
</evidence>
<feature type="domain" description="SPOR" evidence="3">
    <location>
        <begin position="105"/>
        <end position="187"/>
    </location>
</feature>
<evidence type="ECO:0000256" key="2">
    <source>
        <dbReference type="SAM" id="Phobius"/>
    </source>
</evidence>
<protein>
    <submittedName>
        <fullName evidence="4">SPOR domain-containing protein</fullName>
    </submittedName>
</protein>
<dbReference type="InterPro" id="IPR036680">
    <property type="entry name" value="SPOR-like_sf"/>
</dbReference>
<dbReference type="GO" id="GO:0042834">
    <property type="term" value="F:peptidoglycan binding"/>
    <property type="evidence" value="ECO:0007669"/>
    <property type="project" value="InterPro"/>
</dbReference>
<dbReference type="AlphaFoldDB" id="A0AA95H8I5"/>
<gene>
    <name evidence="4" type="ORF">QJT80_02700</name>
</gene>
<name>A0AA95H8I5_9GAMM</name>
<accession>A0AA95H8I5</accession>
<keyword evidence="2" id="KW-1133">Transmembrane helix</keyword>
<dbReference type="Pfam" id="PF05036">
    <property type="entry name" value="SPOR"/>
    <property type="match status" value="1"/>
</dbReference>
<feature type="compositionally biased region" description="Basic and acidic residues" evidence="1">
    <location>
        <begin position="86"/>
        <end position="102"/>
    </location>
</feature>
<sequence>MNNPKWLKHQHYSKRQRGQFNLLHAFLIIAIVVGAAVLYQKNSFPYIHYKPDFSSVKRIFSTPPDADLYDDHLANQSSSTHSRERHKSEANSERKPVKRPDESTQLTKQRYAVQAAAGYDSRRLYELRDALIQAGYPAYLVSIQTPDGIMFKLRIGAFNKREPAEALRDKLRNRYPETLSNSFVIEGA</sequence>
<keyword evidence="2" id="KW-0812">Transmembrane</keyword>
<proteinExistence type="predicted"/>
<feature type="transmembrane region" description="Helical" evidence="2">
    <location>
        <begin position="20"/>
        <end position="39"/>
    </location>
</feature>
<organism evidence="4">
    <name type="scientific">Candidatus Thiocaldithrix dubininis</name>
    <dbReference type="NCBI Taxonomy" id="3080823"/>
    <lineage>
        <taxon>Bacteria</taxon>
        <taxon>Pseudomonadati</taxon>
        <taxon>Pseudomonadota</taxon>
        <taxon>Gammaproteobacteria</taxon>
        <taxon>Thiotrichales</taxon>
        <taxon>Thiotrichaceae</taxon>
        <taxon>Candidatus Thiocaldithrix</taxon>
    </lineage>
</organism>
<reference evidence="4" key="1">
    <citation type="journal article" date="2023" name="Int. J. Mol. Sci.">
        <title>Metagenomics Revealed a New Genus 'Candidatus Thiocaldithrix dubininis' gen. nov., sp. nov. and a New Species 'Candidatus Thiothrix putei' sp. nov. in the Family Thiotrichaceae, Some Members of Which Have Traits of Both Na+- and H+-Motive Energetics.</title>
        <authorList>
            <person name="Ravin N.V."/>
            <person name="Muntyan M.S."/>
            <person name="Smolyakov D.D."/>
            <person name="Rudenko T.S."/>
            <person name="Beletsky A.V."/>
            <person name="Mardanov A.V."/>
            <person name="Grabovich M.Y."/>
        </authorList>
    </citation>
    <scope>NUCLEOTIDE SEQUENCE</scope>
    <source>
        <strain evidence="4">GKL-01</strain>
    </source>
</reference>
<dbReference type="SUPFAM" id="SSF110997">
    <property type="entry name" value="Sporulation related repeat"/>
    <property type="match status" value="1"/>
</dbReference>
<dbReference type="InterPro" id="IPR007730">
    <property type="entry name" value="SPOR-like_dom"/>
</dbReference>